<reference evidence="1 2" key="1">
    <citation type="submission" date="2011-08" db="EMBL/GenBank/DDBJ databases">
        <authorList>
            <person name="Weinstock G."/>
            <person name="Sodergren E."/>
            <person name="Clifton S."/>
            <person name="Fulton L."/>
            <person name="Fulton B."/>
            <person name="Courtney L."/>
            <person name="Fronick C."/>
            <person name="Harrison M."/>
            <person name="Strong C."/>
            <person name="Farmer C."/>
            <person name="Delahaunty K."/>
            <person name="Markovic C."/>
            <person name="Hall O."/>
            <person name="Minx P."/>
            <person name="Tomlinson C."/>
            <person name="Mitreva M."/>
            <person name="Hou S."/>
            <person name="Chen J."/>
            <person name="Wollam A."/>
            <person name="Pepin K.H."/>
            <person name="Johnson M."/>
            <person name="Bhonagiri V."/>
            <person name="Zhang X."/>
            <person name="Suruliraj S."/>
            <person name="Warren W."/>
            <person name="Chinwalla A."/>
            <person name="Mardis E.R."/>
            <person name="Wilson R.K."/>
        </authorList>
    </citation>
    <scope>NUCLEOTIDE SEQUENCE [LARGE SCALE GENOMIC DNA]</scope>
    <source>
        <strain evidence="1 2">DSM 18206</strain>
    </source>
</reference>
<dbReference type="HOGENOM" id="CLU_1601208_0_0_10"/>
<sequence length="166" mass="18634">MTGNSPAGIALLRYSPTEFTEFTEEVAESILPQISQIDTDRFFQGVHLSQVHQQSKKYTNRARSATTERVGALETSAPLESSICENLCNLWENILQEGSVYSVNSVGEYTARRFCENLCNLWENIQQEDSVYSVNSVGEHKEECNLWENIQQEGSVCSVNSVGEQT</sequence>
<proteinExistence type="predicted"/>
<comment type="caution">
    <text evidence="1">The sequence shown here is derived from an EMBL/GenBank/DDBJ whole genome shotgun (WGS) entry which is preliminary data.</text>
</comment>
<evidence type="ECO:0000313" key="1">
    <source>
        <dbReference type="EMBL" id="EHJ39997.1"/>
    </source>
</evidence>
<accession>G6AY08</accession>
<dbReference type="Proteomes" id="UP000004407">
    <property type="component" value="Unassembled WGS sequence"/>
</dbReference>
<dbReference type="AlphaFoldDB" id="G6AY08"/>
<organism evidence="1 2">
    <name type="scientific">Leyella stercorea DSM 18206</name>
    <dbReference type="NCBI Taxonomy" id="1002367"/>
    <lineage>
        <taxon>Bacteria</taxon>
        <taxon>Pseudomonadati</taxon>
        <taxon>Bacteroidota</taxon>
        <taxon>Bacteroidia</taxon>
        <taxon>Bacteroidales</taxon>
        <taxon>Prevotellaceae</taxon>
        <taxon>Leyella</taxon>
    </lineage>
</organism>
<name>G6AY08_9BACT</name>
<protein>
    <submittedName>
        <fullName evidence="1">Uncharacterized protein</fullName>
    </submittedName>
</protein>
<evidence type="ECO:0000313" key="2">
    <source>
        <dbReference type="Proteomes" id="UP000004407"/>
    </source>
</evidence>
<gene>
    <name evidence="1" type="ORF">HMPREF0673_01516</name>
</gene>
<dbReference type="EMBL" id="AFZZ01000130">
    <property type="protein sequence ID" value="EHJ39997.1"/>
    <property type="molecule type" value="Genomic_DNA"/>
</dbReference>